<sequence length="529" mass="59417">MSESSSQATVLSEHEVLLSGDGETQTVESRVYSSTHKINDGLPDNISRRASEYPDTDVTAGGLSTYETTGRKLEGWGSTESEVTGIRSYIQQTGPAAFRINIEACQDSQETETLYSTEGMVEVVVANKSTVVNWRRNLLVVNTSLKSGYVTSPGYDGTMEYPNYFNGSTTITSPPGHTVMISFTQIDIVEFPSCPYDYLTLIKVDTGGETEIWKKCGAENIPPRVFNSSLRVLFVSDEVLVKTGFKMLFSFHPYLETPEEVDAGVFNCSVPYYHTFRDHVHCNMERECEGGEDEVSCPYSNQSCGEGLIDGEKKCYRFENQTRNITWNKAMTVCHSYGQQLVTLKTPQEWRDFQRILDYGKRSAYLYVGLFSPNSLGLELMYGNVLQWIDGTMAYYIQLVELGVYIDTSACFIMERGYTVMLYFIQCHQIYPVQLVCESPKNSKGKKAQSLMYPVNKDIPDSIQNVLFVKCSNKQHQSTSCRVTQKVTVMSSTTFPFVRSLVNNGYTCSNAITHRRFPTLLSVTTGPTV</sequence>
<dbReference type="AlphaFoldDB" id="A0A2T7P6X3"/>
<comment type="caution">
    <text evidence="3">Lacks conserved residue(s) required for the propagation of feature annotation.</text>
</comment>
<evidence type="ECO:0000256" key="2">
    <source>
        <dbReference type="ARBA" id="ARBA00023157"/>
    </source>
</evidence>
<dbReference type="EMBL" id="PZQS01000006">
    <property type="protein sequence ID" value="PVD29175.1"/>
    <property type="molecule type" value="Genomic_DNA"/>
</dbReference>
<evidence type="ECO:0000259" key="6">
    <source>
        <dbReference type="PROSITE" id="PS50041"/>
    </source>
</evidence>
<dbReference type="PANTHER" id="PTHR24251">
    <property type="entry name" value="OVOCHYMASE-RELATED"/>
    <property type="match status" value="1"/>
</dbReference>
<evidence type="ECO:0000256" key="1">
    <source>
        <dbReference type="ARBA" id="ARBA00022737"/>
    </source>
</evidence>
<feature type="domain" description="C-type lectin" evidence="6">
    <location>
        <begin position="311"/>
        <end position="417"/>
    </location>
</feature>
<evidence type="ECO:0000313" key="8">
    <source>
        <dbReference type="Proteomes" id="UP000245119"/>
    </source>
</evidence>
<dbReference type="InterPro" id="IPR000859">
    <property type="entry name" value="CUB_dom"/>
</dbReference>
<reference evidence="7 8" key="1">
    <citation type="submission" date="2018-04" db="EMBL/GenBank/DDBJ databases">
        <title>The genome of golden apple snail Pomacea canaliculata provides insight into stress tolerance and invasive adaptation.</title>
        <authorList>
            <person name="Liu C."/>
            <person name="Liu B."/>
            <person name="Ren Y."/>
            <person name="Zhang Y."/>
            <person name="Wang H."/>
            <person name="Li S."/>
            <person name="Jiang F."/>
            <person name="Yin L."/>
            <person name="Zhang G."/>
            <person name="Qian W."/>
            <person name="Fan W."/>
        </authorList>
    </citation>
    <scope>NUCLEOTIDE SEQUENCE [LARGE SCALE GENOMIC DNA]</scope>
    <source>
        <strain evidence="7">SZHN2017</strain>
        <tissue evidence="7">Muscle</tissue>
    </source>
</reference>
<feature type="region of interest" description="Disordered" evidence="4">
    <location>
        <begin position="32"/>
        <end position="57"/>
    </location>
</feature>
<dbReference type="CDD" id="cd00037">
    <property type="entry name" value="CLECT"/>
    <property type="match status" value="1"/>
</dbReference>
<evidence type="ECO:0000256" key="4">
    <source>
        <dbReference type="SAM" id="MobiDB-lite"/>
    </source>
</evidence>
<keyword evidence="2" id="KW-1015">Disulfide bond</keyword>
<dbReference type="PANTHER" id="PTHR24251:SF50">
    <property type="entry name" value="ATTRACTIN-LIKE 1A"/>
    <property type="match status" value="1"/>
</dbReference>
<dbReference type="Gene3D" id="2.60.120.290">
    <property type="entry name" value="Spermadhesin, CUB domain"/>
    <property type="match status" value="1"/>
</dbReference>
<dbReference type="Pfam" id="PF00431">
    <property type="entry name" value="CUB"/>
    <property type="match status" value="1"/>
</dbReference>
<evidence type="ECO:0000313" key="7">
    <source>
        <dbReference type="EMBL" id="PVD29175.1"/>
    </source>
</evidence>
<dbReference type="SUPFAM" id="SSF56436">
    <property type="entry name" value="C-type lectin-like"/>
    <property type="match status" value="1"/>
</dbReference>
<evidence type="ECO:0008006" key="9">
    <source>
        <dbReference type="Google" id="ProtNLM"/>
    </source>
</evidence>
<dbReference type="SMART" id="SM00042">
    <property type="entry name" value="CUB"/>
    <property type="match status" value="1"/>
</dbReference>
<dbReference type="InterPro" id="IPR035914">
    <property type="entry name" value="Sperma_CUB_dom_sf"/>
</dbReference>
<comment type="caution">
    <text evidence="7">The sequence shown here is derived from an EMBL/GenBank/DDBJ whole genome shotgun (WGS) entry which is preliminary data.</text>
</comment>
<dbReference type="InterPro" id="IPR016187">
    <property type="entry name" value="CTDL_fold"/>
</dbReference>
<keyword evidence="8" id="KW-1185">Reference proteome</keyword>
<dbReference type="InterPro" id="IPR016186">
    <property type="entry name" value="C-type_lectin-like/link_sf"/>
</dbReference>
<dbReference type="SUPFAM" id="SSF49854">
    <property type="entry name" value="Spermadhesin, CUB domain"/>
    <property type="match status" value="1"/>
</dbReference>
<organism evidence="7 8">
    <name type="scientific">Pomacea canaliculata</name>
    <name type="common">Golden apple snail</name>
    <dbReference type="NCBI Taxonomy" id="400727"/>
    <lineage>
        <taxon>Eukaryota</taxon>
        <taxon>Metazoa</taxon>
        <taxon>Spiralia</taxon>
        <taxon>Lophotrochozoa</taxon>
        <taxon>Mollusca</taxon>
        <taxon>Gastropoda</taxon>
        <taxon>Caenogastropoda</taxon>
        <taxon>Architaenioglossa</taxon>
        <taxon>Ampullarioidea</taxon>
        <taxon>Ampullariidae</taxon>
        <taxon>Pomacea</taxon>
    </lineage>
</organism>
<proteinExistence type="predicted"/>
<keyword evidence="1" id="KW-0677">Repeat</keyword>
<gene>
    <name evidence="7" type="ORF">C0Q70_11772</name>
</gene>
<evidence type="ECO:0000259" key="5">
    <source>
        <dbReference type="PROSITE" id="PS01180"/>
    </source>
</evidence>
<dbReference type="CDD" id="cd00041">
    <property type="entry name" value="CUB"/>
    <property type="match status" value="1"/>
</dbReference>
<dbReference type="PROSITE" id="PS01180">
    <property type="entry name" value="CUB"/>
    <property type="match status" value="1"/>
</dbReference>
<dbReference type="Proteomes" id="UP000245119">
    <property type="component" value="Linkage Group LG6"/>
</dbReference>
<accession>A0A2T7P6X3</accession>
<dbReference type="Gene3D" id="3.10.100.10">
    <property type="entry name" value="Mannose-Binding Protein A, subunit A"/>
    <property type="match status" value="1"/>
</dbReference>
<feature type="domain" description="CUB" evidence="5">
    <location>
        <begin position="136"/>
        <end position="252"/>
    </location>
</feature>
<dbReference type="InterPro" id="IPR001304">
    <property type="entry name" value="C-type_lectin-like"/>
</dbReference>
<dbReference type="SMART" id="SM00034">
    <property type="entry name" value="CLECT"/>
    <property type="match status" value="1"/>
</dbReference>
<dbReference type="PROSITE" id="PS50041">
    <property type="entry name" value="C_TYPE_LECTIN_2"/>
    <property type="match status" value="1"/>
</dbReference>
<dbReference type="OrthoDB" id="10035376at2759"/>
<evidence type="ECO:0000256" key="3">
    <source>
        <dbReference type="PROSITE-ProRule" id="PRU00059"/>
    </source>
</evidence>
<name>A0A2T7P6X3_POMCA</name>
<protein>
    <recommendedName>
        <fullName evidence="9">CUB domain-containing protein</fullName>
    </recommendedName>
</protein>